<accession>A0A9X2ZHL7</accession>
<evidence type="ECO:0000313" key="2">
    <source>
        <dbReference type="Proteomes" id="UP001151133"/>
    </source>
</evidence>
<keyword evidence="2" id="KW-1185">Reference proteome</keyword>
<sequence length="77" mass="9259">MDIQLEKLELIKMLTEIDNPKIIESIKKILMKEKKDWWDDLTDAQKEEIELGVEQFKNGQVISYESVMKKHFDFERS</sequence>
<dbReference type="EMBL" id="JAOZEV010000002">
    <property type="protein sequence ID" value="MCV9931546.1"/>
    <property type="molecule type" value="Genomic_DNA"/>
</dbReference>
<gene>
    <name evidence="1" type="ORF">OIU80_04575</name>
</gene>
<evidence type="ECO:0008006" key="3">
    <source>
        <dbReference type="Google" id="ProtNLM"/>
    </source>
</evidence>
<dbReference type="AlphaFoldDB" id="A0A9X2ZHL7"/>
<name>A0A9X2ZHL7_9FLAO</name>
<dbReference type="Proteomes" id="UP001151133">
    <property type="component" value="Unassembled WGS sequence"/>
</dbReference>
<evidence type="ECO:0000313" key="1">
    <source>
        <dbReference type="EMBL" id="MCV9931546.1"/>
    </source>
</evidence>
<organism evidence="1 2">
    <name type="scientific">Flavobacterium frigoritolerans</name>
    <dbReference type="NCBI Taxonomy" id="2987686"/>
    <lineage>
        <taxon>Bacteria</taxon>
        <taxon>Pseudomonadati</taxon>
        <taxon>Bacteroidota</taxon>
        <taxon>Flavobacteriia</taxon>
        <taxon>Flavobacteriales</taxon>
        <taxon>Flavobacteriaceae</taxon>
        <taxon>Flavobacterium</taxon>
    </lineage>
</organism>
<proteinExistence type="predicted"/>
<dbReference type="RefSeq" id="WP_264285863.1">
    <property type="nucleotide sequence ID" value="NZ_JAOZEV010000002.1"/>
</dbReference>
<comment type="caution">
    <text evidence="1">The sequence shown here is derived from an EMBL/GenBank/DDBJ whole genome shotgun (WGS) entry which is preliminary data.</text>
</comment>
<protein>
    <recommendedName>
        <fullName evidence="3">Addiction module protein</fullName>
    </recommendedName>
</protein>
<reference evidence="1" key="1">
    <citation type="submission" date="2022-10" db="EMBL/GenBank/DDBJ databases">
        <title>Two novel species of Flavobacterium.</title>
        <authorList>
            <person name="Liu Q."/>
            <person name="Xin Y.-H."/>
        </authorList>
    </citation>
    <scope>NUCLEOTIDE SEQUENCE</scope>
    <source>
        <strain evidence="1">LS1R47</strain>
    </source>
</reference>